<dbReference type="EMBL" id="LXQA010124763">
    <property type="protein sequence ID" value="MCI21422.1"/>
    <property type="molecule type" value="Genomic_DNA"/>
</dbReference>
<keyword evidence="3" id="KW-1185">Reference proteome</keyword>
<protein>
    <submittedName>
        <fullName evidence="2">Uncharacterized protein</fullName>
    </submittedName>
</protein>
<feature type="transmembrane region" description="Helical" evidence="1">
    <location>
        <begin position="6"/>
        <end position="23"/>
    </location>
</feature>
<dbReference type="Proteomes" id="UP000265520">
    <property type="component" value="Unassembled WGS sequence"/>
</dbReference>
<comment type="caution">
    <text evidence="2">The sequence shown here is derived from an EMBL/GenBank/DDBJ whole genome shotgun (WGS) entry which is preliminary data.</text>
</comment>
<evidence type="ECO:0000256" key="1">
    <source>
        <dbReference type="SAM" id="Phobius"/>
    </source>
</evidence>
<accession>A0A392QC07</accession>
<keyword evidence="1" id="KW-0472">Membrane</keyword>
<dbReference type="AlphaFoldDB" id="A0A392QC07"/>
<reference evidence="2 3" key="1">
    <citation type="journal article" date="2018" name="Front. Plant Sci.">
        <title>Red Clover (Trifolium pratense) and Zigzag Clover (T. medium) - A Picture of Genomic Similarities and Differences.</title>
        <authorList>
            <person name="Dluhosova J."/>
            <person name="Istvanek J."/>
            <person name="Nedelnik J."/>
            <person name="Repkova J."/>
        </authorList>
    </citation>
    <scope>NUCLEOTIDE SEQUENCE [LARGE SCALE GENOMIC DNA]</scope>
    <source>
        <strain evidence="3">cv. 10/8</strain>
        <tissue evidence="2">Leaf</tissue>
    </source>
</reference>
<name>A0A392QC07_9FABA</name>
<feature type="non-terminal residue" evidence="2">
    <location>
        <position position="1"/>
    </location>
</feature>
<feature type="transmembrane region" description="Helical" evidence="1">
    <location>
        <begin position="30"/>
        <end position="50"/>
    </location>
</feature>
<keyword evidence="1" id="KW-0812">Transmembrane</keyword>
<sequence>IPNIKLQPVFIQYVAVVLVFSVVRRAYCLSVVILQALSYCFSVVAGFFLVSRHSYIGATAATTEWRSYMEVVAAPYMEVDGGLPLKHPRRFRLLYFVFW</sequence>
<evidence type="ECO:0000313" key="2">
    <source>
        <dbReference type="EMBL" id="MCI21422.1"/>
    </source>
</evidence>
<keyword evidence="1" id="KW-1133">Transmembrane helix</keyword>
<evidence type="ECO:0000313" key="3">
    <source>
        <dbReference type="Proteomes" id="UP000265520"/>
    </source>
</evidence>
<proteinExistence type="predicted"/>
<organism evidence="2 3">
    <name type="scientific">Trifolium medium</name>
    <dbReference type="NCBI Taxonomy" id="97028"/>
    <lineage>
        <taxon>Eukaryota</taxon>
        <taxon>Viridiplantae</taxon>
        <taxon>Streptophyta</taxon>
        <taxon>Embryophyta</taxon>
        <taxon>Tracheophyta</taxon>
        <taxon>Spermatophyta</taxon>
        <taxon>Magnoliopsida</taxon>
        <taxon>eudicotyledons</taxon>
        <taxon>Gunneridae</taxon>
        <taxon>Pentapetalae</taxon>
        <taxon>rosids</taxon>
        <taxon>fabids</taxon>
        <taxon>Fabales</taxon>
        <taxon>Fabaceae</taxon>
        <taxon>Papilionoideae</taxon>
        <taxon>50 kb inversion clade</taxon>
        <taxon>NPAAA clade</taxon>
        <taxon>Hologalegina</taxon>
        <taxon>IRL clade</taxon>
        <taxon>Trifolieae</taxon>
        <taxon>Trifolium</taxon>
    </lineage>
</organism>